<evidence type="ECO:0000313" key="2">
    <source>
        <dbReference type="EMBL" id="PPQ73278.1"/>
    </source>
</evidence>
<dbReference type="EMBL" id="NHYD01003770">
    <property type="protein sequence ID" value="PPQ73278.1"/>
    <property type="molecule type" value="Genomic_DNA"/>
</dbReference>
<feature type="region of interest" description="Disordered" evidence="1">
    <location>
        <begin position="97"/>
        <end position="118"/>
    </location>
</feature>
<dbReference type="Proteomes" id="UP000283269">
    <property type="component" value="Unassembled WGS sequence"/>
</dbReference>
<dbReference type="PANTHER" id="PTHR35871:SF1">
    <property type="entry name" value="CXC1-LIKE CYSTEINE CLUSTER ASSOCIATED WITH KDZ TRANSPOSASES DOMAIN-CONTAINING PROTEIN"/>
    <property type="match status" value="1"/>
</dbReference>
<name>A0A409W488_PSICY</name>
<feature type="compositionally biased region" description="Basic and acidic residues" evidence="1">
    <location>
        <begin position="76"/>
        <end position="85"/>
    </location>
</feature>
<gene>
    <name evidence="2" type="ORF">CVT25_005384</name>
</gene>
<feature type="region of interest" description="Disordered" evidence="1">
    <location>
        <begin position="149"/>
        <end position="176"/>
    </location>
</feature>
<accession>A0A409W488</accession>
<evidence type="ECO:0000313" key="3">
    <source>
        <dbReference type="Proteomes" id="UP000283269"/>
    </source>
</evidence>
<feature type="region of interest" description="Disordered" evidence="1">
    <location>
        <begin position="46"/>
        <end position="85"/>
    </location>
</feature>
<feature type="compositionally biased region" description="Acidic residues" evidence="1">
    <location>
        <begin position="62"/>
        <end position="71"/>
    </location>
</feature>
<keyword evidence="3" id="KW-1185">Reference proteome</keyword>
<comment type="caution">
    <text evidence="2">The sequence shown here is derived from an EMBL/GenBank/DDBJ whole genome shotgun (WGS) entry which is preliminary data.</text>
</comment>
<sequence length="734" mass="83780">KHHVVFFAIAKIAVHVKNDTEKEPYYAQNVKIDMGRQRNAVKARLQNLGHPKTHQKARVDDIADSEDEDYLPSDQADGRGDEPMDKKDYGFILFEDYESDSDQDHTPGDSDSDSEDMDSDFEDAQIINDANLLQFSAILAEAQKVAIKLEQQNDKPKRPKHYTGNSSRTKRHHAQKRRELAAQGQKFISQFYTARANIPKPPIPLPTNLPADCDADLSDDEFIIDIDEHLNRIFGGPENSHVASLNEDSEPESDFYSPEPMDTAVEPEGNVSSEKSFSPQPEPQGEQYPEKSPQDQVRELLENMKARRSLPDTVPENQTDALLNALSYKDFPELRRARAKLTVKSKDKLIDVFYRSQITGMVGTLNLYLDPELSYTWREASLLASKAAGHGMNHACNLRTWIVHFLNSEKLPLHHYGTFHSSILEDEDIAQEIQLHLLEITKKGYICAQDIVDYVATPEVQEKLAGKTKTTIHVRTARRWLNKLNWRYTRKKNGMKTKWIHPSETAVAEAKGEGQSLMASEFCVPDWGPLCNGEETARIIFKAGKNRDGWFSSEDLLSQVDTAIDVFEGRTNGFATGLFLFDNAPSHQKRASDALSARKMPKNPHETWRHHKDGPKMRMTTFKLGEQTITQDFYFPEDHPTMSGWFKGMENIIRERGLWPAKGLNAQCEGFKCIAGKTDCCCRRLLFTQPDFISQKSHLEEFITSRGHICDFYPKYHCELNFIEQFWGAAKFRY</sequence>
<dbReference type="PANTHER" id="PTHR35871">
    <property type="entry name" value="EXPRESSED PROTEIN"/>
    <property type="match status" value="1"/>
</dbReference>
<proteinExistence type="predicted"/>
<evidence type="ECO:0000256" key="1">
    <source>
        <dbReference type="SAM" id="MobiDB-lite"/>
    </source>
</evidence>
<feature type="non-terminal residue" evidence="2">
    <location>
        <position position="1"/>
    </location>
</feature>
<organism evidence="2 3">
    <name type="scientific">Psilocybe cyanescens</name>
    <dbReference type="NCBI Taxonomy" id="93625"/>
    <lineage>
        <taxon>Eukaryota</taxon>
        <taxon>Fungi</taxon>
        <taxon>Dikarya</taxon>
        <taxon>Basidiomycota</taxon>
        <taxon>Agaricomycotina</taxon>
        <taxon>Agaricomycetes</taxon>
        <taxon>Agaricomycetidae</taxon>
        <taxon>Agaricales</taxon>
        <taxon>Agaricineae</taxon>
        <taxon>Strophariaceae</taxon>
        <taxon>Psilocybe</taxon>
    </lineage>
</organism>
<dbReference type="AlphaFoldDB" id="A0A409W488"/>
<dbReference type="OrthoDB" id="6511194at2759"/>
<dbReference type="InParanoid" id="A0A409W488"/>
<feature type="region of interest" description="Disordered" evidence="1">
    <location>
        <begin position="241"/>
        <end position="294"/>
    </location>
</feature>
<protein>
    <submittedName>
        <fullName evidence="2">Uncharacterized protein</fullName>
    </submittedName>
</protein>
<feature type="region of interest" description="Disordered" evidence="1">
    <location>
        <begin position="594"/>
        <end position="613"/>
    </location>
</feature>
<reference evidence="2 3" key="1">
    <citation type="journal article" date="2018" name="Evol. Lett.">
        <title>Horizontal gene cluster transfer increased hallucinogenic mushroom diversity.</title>
        <authorList>
            <person name="Reynolds H.T."/>
            <person name="Vijayakumar V."/>
            <person name="Gluck-Thaler E."/>
            <person name="Korotkin H.B."/>
            <person name="Matheny P.B."/>
            <person name="Slot J.C."/>
        </authorList>
    </citation>
    <scope>NUCLEOTIDE SEQUENCE [LARGE SCALE GENOMIC DNA]</scope>
    <source>
        <strain evidence="2 3">2631</strain>
    </source>
</reference>